<evidence type="ECO:0000256" key="1">
    <source>
        <dbReference type="SAM" id="MobiDB-lite"/>
    </source>
</evidence>
<gene>
    <name evidence="4" type="ORF">DQ384_09000</name>
</gene>
<feature type="domain" description="Calcineurin-like phosphoesterase" evidence="2">
    <location>
        <begin position="770"/>
        <end position="941"/>
    </location>
</feature>
<dbReference type="SUPFAM" id="SSF56300">
    <property type="entry name" value="Metallo-dependent phosphatases"/>
    <property type="match status" value="1"/>
</dbReference>
<accession>A0A367FPR3</accession>
<dbReference type="Pfam" id="PF00149">
    <property type="entry name" value="Metallophos"/>
    <property type="match status" value="1"/>
</dbReference>
<sequence>MPDTASGTPPRTASGTPPRTASGTPPRTASGATSRTGATPTAETPTAAAVPGSPIETYRTGRPVAPGVRLDSVDTLDSGGWQRSDALTVDLTKGAKVGYLDGGRIAKGGWISQMAEAKGAVAAVNGDFFDINNSNAPIGPAIADGELLKSASGRTIAAGFDAAGAGHVLDILFEGSLRLPGQADPQPLVRLNSTDLPKNGIGAYTTLWGAYPRTRAVQDAAQVTEVLVSDGKVVSVAPKAGEGELPAGTTALVGREDGAARLARLVPGDAVEIAYRPRTSDGSQLTTAIGANHLLVKDGVAQPIDDTTVAARMALGFTADGTKMFLVTVDGTRTIHSRGATLRDMADRLVAMGANVGVEIDGGGSATMVTRKPGADGLRIDNEPNDGEERVVSNGLGIYRPQGSGRAHGVWVEPAADPAAAPGTGPVAGGRPDRVFLGLTRTLTATPYDEVYGPVGGKPSVRWSVNLGTVKDGVFRAVLPGTATVSASSGGAKGSAKVEVLGRAVRLEATQPTLNVADASSTTGFGVVGYDRFGNSAPIEPADLRLEYDPTLLKVTPNPTGGFTVAAARESGAGLITVRSGALTTSVAVSVGVEKTMLSTFDDAARWTAGSARGTATVTPVAEGQDGPGLRLAYDFTQSTATRTAYANPPQRLGVNTRSQAFGISVYGHAQGEWTAFTAVDATGKSYSIYGPYITWEGWREVEIPVPAGLPQPVTVSRFYTIELKADRRYKAEVLLDNLYVKAAPAIDPPSAPRVRDPLIVPSVVGEPWRFAVMSDAQFVGRGPDSPIVAAARRTMREIRSAKPDFMIIAGDLVDEASDADFQLAKRILDEEIGDALPYYYVPGNHEVMGAAIDNFRKYFGDTSRTFDHKGTRFVTLDTSRGTIRGGGFDQLERLRAALDDAASDDRINSVVVVEHHPPRDPTPAKTSQLGDRKEAALVEDLLAGFQRRTGKGAAFIGGHVGTFDASRVDGVPYLVNGNSGKTPSTTPAEGGFTGWTLLGVDPVSRLEQAAARLLPFAGGPTWLGAQTRPHVDALTLNAPADLPAGASATITATLTQAGREIPAAYPVSTLWTASPNVHIKGAGKSRPSDIADFDPATGALTARRPGVIVLSVQVNGTTQRTQISIAARKAA</sequence>
<proteinExistence type="predicted"/>
<feature type="compositionally biased region" description="Low complexity" evidence="1">
    <location>
        <begin position="27"/>
        <end position="49"/>
    </location>
</feature>
<evidence type="ECO:0000313" key="4">
    <source>
        <dbReference type="EMBL" id="RCG31889.1"/>
    </source>
</evidence>
<dbReference type="InterPro" id="IPR051918">
    <property type="entry name" value="STPP_CPPED1"/>
</dbReference>
<feature type="region of interest" description="Disordered" evidence="1">
    <location>
        <begin position="1"/>
        <end position="66"/>
    </location>
</feature>
<keyword evidence="5" id="KW-1185">Reference proteome</keyword>
<dbReference type="OrthoDB" id="9809781at2"/>
<dbReference type="Proteomes" id="UP000253094">
    <property type="component" value="Unassembled WGS sequence"/>
</dbReference>
<dbReference type="Pfam" id="PF09992">
    <property type="entry name" value="NAGPA"/>
    <property type="match status" value="1"/>
</dbReference>
<evidence type="ECO:0000259" key="2">
    <source>
        <dbReference type="Pfam" id="PF00149"/>
    </source>
</evidence>
<reference evidence="4 5" key="1">
    <citation type="submission" date="2018-06" db="EMBL/GenBank/DDBJ databases">
        <title>Sphaerisporangium craniellae sp. nov., isolated from a marine sponge in the South China Sea.</title>
        <authorList>
            <person name="Li L."/>
        </authorList>
    </citation>
    <scope>NUCLEOTIDE SEQUENCE [LARGE SCALE GENOMIC DNA]</scope>
    <source>
        <strain evidence="4 5">CCTCC AA 208026</strain>
    </source>
</reference>
<dbReference type="AlphaFoldDB" id="A0A367FPR3"/>
<dbReference type="Gene3D" id="3.60.21.10">
    <property type="match status" value="1"/>
</dbReference>
<dbReference type="InterPro" id="IPR004843">
    <property type="entry name" value="Calcineurin-like_PHP"/>
</dbReference>
<feature type="compositionally biased region" description="Polar residues" evidence="1">
    <location>
        <begin position="1"/>
        <end position="25"/>
    </location>
</feature>
<dbReference type="EMBL" id="QOIL01000004">
    <property type="protein sequence ID" value="RCG31889.1"/>
    <property type="molecule type" value="Genomic_DNA"/>
</dbReference>
<comment type="caution">
    <text evidence="4">The sequence shown here is derived from an EMBL/GenBank/DDBJ whole genome shotgun (WGS) entry which is preliminary data.</text>
</comment>
<organism evidence="4 5">
    <name type="scientific">Sphaerisporangium album</name>
    <dbReference type="NCBI Taxonomy" id="509200"/>
    <lineage>
        <taxon>Bacteria</taxon>
        <taxon>Bacillati</taxon>
        <taxon>Actinomycetota</taxon>
        <taxon>Actinomycetes</taxon>
        <taxon>Streptosporangiales</taxon>
        <taxon>Streptosporangiaceae</taxon>
        <taxon>Sphaerisporangium</taxon>
    </lineage>
</organism>
<dbReference type="PANTHER" id="PTHR43143:SF1">
    <property type="entry name" value="SERINE_THREONINE-PROTEIN PHOSPHATASE CPPED1"/>
    <property type="match status" value="1"/>
</dbReference>
<evidence type="ECO:0000259" key="3">
    <source>
        <dbReference type="Pfam" id="PF09992"/>
    </source>
</evidence>
<protein>
    <submittedName>
        <fullName evidence="4">Multidrug transporter</fullName>
    </submittedName>
</protein>
<dbReference type="PANTHER" id="PTHR43143">
    <property type="entry name" value="METALLOPHOSPHOESTERASE, CALCINEURIN SUPERFAMILY"/>
    <property type="match status" value="1"/>
</dbReference>
<dbReference type="InterPro" id="IPR018711">
    <property type="entry name" value="NAGPA"/>
</dbReference>
<feature type="domain" description="Phosphodiester glycosidase" evidence="3">
    <location>
        <begin position="226"/>
        <end position="399"/>
    </location>
</feature>
<dbReference type="GO" id="GO:0016787">
    <property type="term" value="F:hydrolase activity"/>
    <property type="evidence" value="ECO:0007669"/>
    <property type="project" value="InterPro"/>
</dbReference>
<evidence type="ECO:0000313" key="5">
    <source>
        <dbReference type="Proteomes" id="UP000253094"/>
    </source>
</evidence>
<name>A0A367FPR3_9ACTN</name>
<dbReference type="InterPro" id="IPR029052">
    <property type="entry name" value="Metallo-depent_PP-like"/>
</dbReference>